<organism evidence="1 2">
    <name type="scientific">Cricetulus griseus</name>
    <name type="common">Chinese hamster</name>
    <name type="synonym">Cricetulus barabensis griseus</name>
    <dbReference type="NCBI Taxonomy" id="10029"/>
    <lineage>
        <taxon>Eukaryota</taxon>
        <taxon>Metazoa</taxon>
        <taxon>Chordata</taxon>
        <taxon>Craniata</taxon>
        <taxon>Vertebrata</taxon>
        <taxon>Euteleostomi</taxon>
        <taxon>Mammalia</taxon>
        <taxon>Eutheria</taxon>
        <taxon>Euarchontoglires</taxon>
        <taxon>Glires</taxon>
        <taxon>Rodentia</taxon>
        <taxon>Myomorpha</taxon>
        <taxon>Muroidea</taxon>
        <taxon>Cricetidae</taxon>
        <taxon>Cricetinae</taxon>
        <taxon>Cricetulus</taxon>
    </lineage>
</organism>
<dbReference type="EMBL" id="JH000273">
    <property type="protein sequence ID" value="EGW04409.1"/>
    <property type="molecule type" value="Genomic_DNA"/>
</dbReference>
<gene>
    <name evidence="1" type="ORF">I79_007923</name>
</gene>
<name>G3HBX2_CRIGR</name>
<dbReference type="InParanoid" id="G3HBX2"/>
<dbReference type="AlphaFoldDB" id="G3HBX2"/>
<reference evidence="2" key="1">
    <citation type="journal article" date="2011" name="Nat. Biotechnol.">
        <title>The genomic sequence of the Chinese hamster ovary (CHO)-K1 cell line.</title>
        <authorList>
            <person name="Xu X."/>
            <person name="Nagarajan H."/>
            <person name="Lewis N.E."/>
            <person name="Pan S."/>
            <person name="Cai Z."/>
            <person name="Liu X."/>
            <person name="Chen W."/>
            <person name="Xie M."/>
            <person name="Wang W."/>
            <person name="Hammond S."/>
            <person name="Andersen M.R."/>
            <person name="Neff N."/>
            <person name="Passarelli B."/>
            <person name="Koh W."/>
            <person name="Fan H.C."/>
            <person name="Wang J."/>
            <person name="Gui Y."/>
            <person name="Lee K.H."/>
            <person name="Betenbaugh M.J."/>
            <person name="Quake S.R."/>
            <person name="Famili I."/>
            <person name="Palsson B.O."/>
            <person name="Wang J."/>
        </authorList>
    </citation>
    <scope>NUCLEOTIDE SEQUENCE [LARGE SCALE GENOMIC DNA]</scope>
    <source>
        <strain evidence="2">CHO K1 cell line</strain>
    </source>
</reference>
<protein>
    <submittedName>
        <fullName evidence="1">Uncharacterized protein</fullName>
    </submittedName>
</protein>
<dbReference type="Proteomes" id="UP000001075">
    <property type="component" value="Unassembled WGS sequence"/>
</dbReference>
<sequence length="73" mass="7970">MSAETVTSGSLDQLEVSEGGHRCSRLKSQVHSPFAQHKLGCPGRFRVQSTVAITDKTSEHSSFPSRSWTPLNV</sequence>
<evidence type="ECO:0000313" key="1">
    <source>
        <dbReference type="EMBL" id="EGW04409.1"/>
    </source>
</evidence>
<evidence type="ECO:0000313" key="2">
    <source>
        <dbReference type="Proteomes" id="UP000001075"/>
    </source>
</evidence>
<accession>G3HBX2</accession>
<proteinExistence type="predicted"/>